<protein>
    <submittedName>
        <fullName evidence="1">Uncharacterized protein</fullName>
    </submittedName>
</protein>
<sequence length="93" mass="11093">MSENDQRPRISAEDRRLLELEGERRELYAEWDELVRKGAVRMPKRLERKLEDNRAARRPLQYDRTGNFRADRRHLLKGCGLDLSLLDNDEVES</sequence>
<evidence type="ECO:0000313" key="2">
    <source>
        <dbReference type="Proteomes" id="UP000315995"/>
    </source>
</evidence>
<dbReference type="EMBL" id="CP041186">
    <property type="protein sequence ID" value="QDG49279.1"/>
    <property type="molecule type" value="Genomic_DNA"/>
</dbReference>
<organism evidence="1 2">
    <name type="scientific">Persicimonas caeni</name>
    <dbReference type="NCBI Taxonomy" id="2292766"/>
    <lineage>
        <taxon>Bacteria</taxon>
        <taxon>Deltaproteobacteria</taxon>
        <taxon>Bradymonadales</taxon>
        <taxon>Bradymonadaceae</taxon>
        <taxon>Persicimonas</taxon>
    </lineage>
</organism>
<reference evidence="1 2" key="1">
    <citation type="submission" date="2019-06" db="EMBL/GenBank/DDBJ databases">
        <title>Persicimonas caeni gen. nov., sp. nov., a predatory bacterium isolated from solar saltern.</title>
        <authorList>
            <person name="Wang S."/>
        </authorList>
    </citation>
    <scope>NUCLEOTIDE SEQUENCE [LARGE SCALE GENOMIC DNA]</scope>
    <source>
        <strain evidence="1 2">YN101</strain>
    </source>
</reference>
<dbReference type="Proteomes" id="UP000315995">
    <property type="component" value="Chromosome"/>
</dbReference>
<dbReference type="AlphaFoldDB" id="A0A4Y6PM30"/>
<proteinExistence type="predicted"/>
<accession>A0A5B8XY08</accession>
<keyword evidence="2" id="KW-1185">Reference proteome</keyword>
<gene>
    <name evidence="1" type="ORF">FIV42_00575</name>
</gene>
<accession>A0A4Y6PM30</accession>
<dbReference type="RefSeq" id="WP_141195778.1">
    <property type="nucleotide sequence ID" value="NZ_CP041186.1"/>
</dbReference>
<evidence type="ECO:0000313" key="1">
    <source>
        <dbReference type="EMBL" id="QDG49279.1"/>
    </source>
</evidence>
<name>A0A4Y6PM30_PERCE</name>